<reference evidence="3" key="1">
    <citation type="submission" date="2021-02" db="EMBL/GenBank/DDBJ databases">
        <authorList>
            <person name="Nowell W R."/>
        </authorList>
    </citation>
    <scope>NUCLEOTIDE SEQUENCE</scope>
</reference>
<evidence type="ECO:0000313" key="3">
    <source>
        <dbReference type="EMBL" id="CAF1036588.1"/>
    </source>
</evidence>
<sequence>MSIETFRCFLLVLFLILNGYIQGENSTDVNTTLISVPVAEATTTSPETDESTLLLCPEGHINPPNCTQCPLNYQNKDNKCFEIKSELRPSNSTGRRILLIVFICLLSVFAIFAMVIVYIHLNQKHHHRLTSNQGDNLNLSTNNTNINNRFNNILRSIGWINRNKRRGFNFFSISNNNQSSGQYRQPDTSRADLNENLDEALLFDDPYADGGLHNSSANPYKSLTLAIT</sequence>
<evidence type="ECO:0000256" key="1">
    <source>
        <dbReference type="SAM" id="Phobius"/>
    </source>
</evidence>
<dbReference type="Proteomes" id="UP000663870">
    <property type="component" value="Unassembled WGS sequence"/>
</dbReference>
<keyword evidence="4" id="KW-1185">Reference proteome</keyword>
<comment type="caution">
    <text evidence="3">The sequence shown here is derived from an EMBL/GenBank/DDBJ whole genome shotgun (WGS) entry which is preliminary data.</text>
</comment>
<gene>
    <name evidence="3" type="ORF">JXQ802_LOCUS15926</name>
</gene>
<organism evidence="3 4">
    <name type="scientific">Rotaria sordida</name>
    <dbReference type="NCBI Taxonomy" id="392033"/>
    <lineage>
        <taxon>Eukaryota</taxon>
        <taxon>Metazoa</taxon>
        <taxon>Spiralia</taxon>
        <taxon>Gnathifera</taxon>
        <taxon>Rotifera</taxon>
        <taxon>Eurotatoria</taxon>
        <taxon>Bdelloidea</taxon>
        <taxon>Philodinida</taxon>
        <taxon>Philodinidae</taxon>
        <taxon>Rotaria</taxon>
    </lineage>
</organism>
<evidence type="ECO:0000313" key="4">
    <source>
        <dbReference type="Proteomes" id="UP000663870"/>
    </source>
</evidence>
<keyword evidence="1" id="KW-1133">Transmembrane helix</keyword>
<protein>
    <submittedName>
        <fullName evidence="3">Uncharacterized protein</fullName>
    </submittedName>
</protein>
<feature type="transmembrane region" description="Helical" evidence="1">
    <location>
        <begin position="97"/>
        <end position="121"/>
    </location>
</feature>
<keyword evidence="2" id="KW-0732">Signal</keyword>
<proteinExistence type="predicted"/>
<evidence type="ECO:0000256" key="2">
    <source>
        <dbReference type="SAM" id="SignalP"/>
    </source>
</evidence>
<name>A0A814JCZ0_9BILA</name>
<feature type="chain" id="PRO_5032338718" evidence="2">
    <location>
        <begin position="24"/>
        <end position="228"/>
    </location>
</feature>
<accession>A0A814JCZ0</accession>
<dbReference type="EMBL" id="CAJNOL010000377">
    <property type="protein sequence ID" value="CAF1036588.1"/>
    <property type="molecule type" value="Genomic_DNA"/>
</dbReference>
<keyword evidence="1" id="KW-0812">Transmembrane</keyword>
<feature type="signal peptide" evidence="2">
    <location>
        <begin position="1"/>
        <end position="23"/>
    </location>
</feature>
<keyword evidence="1" id="KW-0472">Membrane</keyword>
<dbReference type="AlphaFoldDB" id="A0A814JCZ0"/>